<reference evidence="1 2" key="1">
    <citation type="journal article" date="2024" name="bioRxiv">
        <title>A reference genome for Trichogramma kaykai: A tiny desert-dwelling parasitoid wasp with competing sex-ratio distorters.</title>
        <authorList>
            <person name="Culotta J."/>
            <person name="Lindsey A.R."/>
        </authorList>
    </citation>
    <scope>NUCLEOTIDE SEQUENCE [LARGE SCALE GENOMIC DNA]</scope>
    <source>
        <strain evidence="1 2">KSX58</strain>
    </source>
</reference>
<sequence>MRSSTVHFFFIAIYYRAKAATKRKRNQLHNWIVLGFNFVRTCTKKERDLASSQISLIMQNYSHCELIFIHFKAWQISPAEMIRLLT</sequence>
<accession>A0ABD2VWY6</accession>
<evidence type="ECO:0000313" key="2">
    <source>
        <dbReference type="Proteomes" id="UP001627154"/>
    </source>
</evidence>
<keyword evidence="2" id="KW-1185">Reference proteome</keyword>
<proteinExistence type="predicted"/>
<dbReference type="AlphaFoldDB" id="A0ABD2VWY6"/>
<gene>
    <name evidence="1" type="ORF">TKK_019214</name>
</gene>
<organism evidence="1 2">
    <name type="scientific">Trichogramma kaykai</name>
    <dbReference type="NCBI Taxonomy" id="54128"/>
    <lineage>
        <taxon>Eukaryota</taxon>
        <taxon>Metazoa</taxon>
        <taxon>Ecdysozoa</taxon>
        <taxon>Arthropoda</taxon>
        <taxon>Hexapoda</taxon>
        <taxon>Insecta</taxon>
        <taxon>Pterygota</taxon>
        <taxon>Neoptera</taxon>
        <taxon>Endopterygota</taxon>
        <taxon>Hymenoptera</taxon>
        <taxon>Apocrita</taxon>
        <taxon>Proctotrupomorpha</taxon>
        <taxon>Chalcidoidea</taxon>
        <taxon>Trichogrammatidae</taxon>
        <taxon>Trichogramma</taxon>
    </lineage>
</organism>
<evidence type="ECO:0008006" key="3">
    <source>
        <dbReference type="Google" id="ProtNLM"/>
    </source>
</evidence>
<evidence type="ECO:0000313" key="1">
    <source>
        <dbReference type="EMBL" id="KAL3385229.1"/>
    </source>
</evidence>
<dbReference type="Proteomes" id="UP001627154">
    <property type="component" value="Unassembled WGS sequence"/>
</dbReference>
<protein>
    <recommendedName>
        <fullName evidence="3">Secreted protein</fullName>
    </recommendedName>
</protein>
<comment type="caution">
    <text evidence="1">The sequence shown here is derived from an EMBL/GenBank/DDBJ whole genome shotgun (WGS) entry which is preliminary data.</text>
</comment>
<dbReference type="EMBL" id="JBJJXI010000159">
    <property type="protein sequence ID" value="KAL3385229.1"/>
    <property type="molecule type" value="Genomic_DNA"/>
</dbReference>
<name>A0ABD2VWY6_9HYME</name>